<evidence type="ECO:0000313" key="9">
    <source>
        <dbReference type="Proteomes" id="UP000240987"/>
    </source>
</evidence>
<accession>A0A2T3J8J9</accession>
<dbReference type="InterPro" id="IPR013525">
    <property type="entry name" value="ABC2_TM"/>
</dbReference>
<feature type="transmembrane region" description="Helical" evidence="6">
    <location>
        <begin position="294"/>
        <end position="315"/>
    </location>
</feature>
<dbReference type="Gene3D" id="3.40.1710.10">
    <property type="entry name" value="abc type-2 transporter like domain"/>
    <property type="match status" value="1"/>
</dbReference>
<keyword evidence="3 6" id="KW-0812">Transmembrane</keyword>
<dbReference type="PANTHER" id="PTHR30294">
    <property type="entry name" value="MEMBRANE COMPONENT OF ABC TRANSPORTER YHHJ-RELATED"/>
    <property type="match status" value="1"/>
</dbReference>
<keyword evidence="9" id="KW-1185">Reference proteome</keyword>
<dbReference type="InterPro" id="IPR051449">
    <property type="entry name" value="ABC-2_transporter_component"/>
</dbReference>
<feature type="transmembrane region" description="Helical" evidence="6">
    <location>
        <begin position="186"/>
        <end position="208"/>
    </location>
</feature>
<evidence type="ECO:0000256" key="5">
    <source>
        <dbReference type="ARBA" id="ARBA00023136"/>
    </source>
</evidence>
<dbReference type="RefSeq" id="WP_107245067.1">
    <property type="nucleotide sequence ID" value="NZ_PYMJ01000036.1"/>
</dbReference>
<evidence type="ECO:0000256" key="2">
    <source>
        <dbReference type="ARBA" id="ARBA00022475"/>
    </source>
</evidence>
<dbReference type="GO" id="GO:0140359">
    <property type="term" value="F:ABC-type transporter activity"/>
    <property type="evidence" value="ECO:0007669"/>
    <property type="project" value="InterPro"/>
</dbReference>
<name>A0A2T3J8J9_9GAMM</name>
<dbReference type="GO" id="GO:0005886">
    <property type="term" value="C:plasma membrane"/>
    <property type="evidence" value="ECO:0007669"/>
    <property type="project" value="UniProtKB-SubCell"/>
</dbReference>
<dbReference type="Pfam" id="PF12698">
    <property type="entry name" value="ABC2_membrane_3"/>
    <property type="match status" value="1"/>
</dbReference>
<evidence type="ECO:0000256" key="4">
    <source>
        <dbReference type="ARBA" id="ARBA00022989"/>
    </source>
</evidence>
<evidence type="ECO:0000256" key="3">
    <source>
        <dbReference type="ARBA" id="ARBA00022692"/>
    </source>
</evidence>
<keyword evidence="5 6" id="KW-0472">Membrane</keyword>
<comment type="subcellular location">
    <subcellularLocation>
        <location evidence="1">Cell membrane</location>
        <topology evidence="1">Multi-pass membrane protein</topology>
    </subcellularLocation>
</comment>
<feature type="transmembrane region" description="Helical" evidence="6">
    <location>
        <begin position="19"/>
        <end position="39"/>
    </location>
</feature>
<proteinExistence type="predicted"/>
<keyword evidence="2" id="KW-1003">Cell membrane</keyword>
<evidence type="ECO:0000259" key="7">
    <source>
        <dbReference type="Pfam" id="PF12698"/>
    </source>
</evidence>
<feature type="transmembrane region" description="Helical" evidence="6">
    <location>
        <begin position="264"/>
        <end position="287"/>
    </location>
</feature>
<feature type="domain" description="ABC-2 type transporter transmembrane" evidence="7">
    <location>
        <begin position="23"/>
        <end position="369"/>
    </location>
</feature>
<dbReference type="PANTHER" id="PTHR30294:SF47">
    <property type="entry name" value="INNER MEMBRANE TRANSPORT PERMEASE YHHJ"/>
    <property type="match status" value="1"/>
</dbReference>
<reference evidence="8 9" key="1">
    <citation type="submission" date="2018-01" db="EMBL/GenBank/DDBJ databases">
        <title>Whole genome sequencing of Histamine producing bacteria.</title>
        <authorList>
            <person name="Butler K."/>
        </authorList>
    </citation>
    <scope>NUCLEOTIDE SEQUENCE [LARGE SCALE GENOMIC DNA]</scope>
    <source>
        <strain evidence="8 9">JCM 12947</strain>
    </source>
</reference>
<keyword evidence="4 6" id="KW-1133">Transmembrane helix</keyword>
<sequence>MAFSTQCYREWRILLSDSWLKAMVFWLPVVLFFSMWLIFSAGIARDLPIGVVDLDHSRLSRGLVRYYDASPTLAVTNVYTSATEGSHALKNADIYALIVLPAQLEKDTLLGRAPEVTAFYNSQYILVGKLINSAMVQAQGTYTAGIDTLKNMANGSPVPLQALGQAVPIQSQITPLFNSNSHYGQFLVSAAIPAIWQILIVATTVLAMSAEFRQKGISAWLANSPINHVIAKLLPYTLLFWLQGFIFLWAMYGVLEWPMHGSWFILSLSQLLMVVACQSMGAAFFLLTLDSTRAISLVAGFTAPAFAFMGVTFPATDMPFLAQLWRAMLPVSHYIEIQIQQVDYGASLAGAIPNMIALACFGFVLLVAMMKAKKIATVSNSAVNAVTKNAVSKHSDNKGTQA</sequence>
<dbReference type="EMBL" id="PYMJ01000036">
    <property type="protein sequence ID" value="PSU45087.1"/>
    <property type="molecule type" value="Genomic_DNA"/>
</dbReference>
<feature type="transmembrane region" description="Helical" evidence="6">
    <location>
        <begin position="351"/>
        <end position="370"/>
    </location>
</feature>
<comment type="caution">
    <text evidence="8">The sequence shown here is derived from an EMBL/GenBank/DDBJ whole genome shotgun (WGS) entry which is preliminary data.</text>
</comment>
<gene>
    <name evidence="8" type="ORF">C9J12_24295</name>
</gene>
<dbReference type="Proteomes" id="UP000240987">
    <property type="component" value="Unassembled WGS sequence"/>
</dbReference>
<evidence type="ECO:0000256" key="1">
    <source>
        <dbReference type="ARBA" id="ARBA00004651"/>
    </source>
</evidence>
<dbReference type="OrthoDB" id="9803577at2"/>
<dbReference type="AlphaFoldDB" id="A0A2T3J8J9"/>
<protein>
    <submittedName>
        <fullName evidence="8">Multidrug ABC transporter permease</fullName>
    </submittedName>
</protein>
<feature type="transmembrane region" description="Helical" evidence="6">
    <location>
        <begin position="229"/>
        <end position="252"/>
    </location>
</feature>
<evidence type="ECO:0000256" key="6">
    <source>
        <dbReference type="SAM" id="Phobius"/>
    </source>
</evidence>
<organism evidence="8 9">
    <name type="scientific">Photobacterium frigidiphilum</name>
    <dbReference type="NCBI Taxonomy" id="264736"/>
    <lineage>
        <taxon>Bacteria</taxon>
        <taxon>Pseudomonadati</taxon>
        <taxon>Pseudomonadota</taxon>
        <taxon>Gammaproteobacteria</taxon>
        <taxon>Vibrionales</taxon>
        <taxon>Vibrionaceae</taxon>
        <taxon>Photobacterium</taxon>
    </lineage>
</organism>
<evidence type="ECO:0000313" key="8">
    <source>
        <dbReference type="EMBL" id="PSU45087.1"/>
    </source>
</evidence>